<dbReference type="AlphaFoldDB" id="A0A1I6MKK7"/>
<dbReference type="RefSeq" id="WP_089839839.1">
    <property type="nucleotide sequence ID" value="NZ_FOZL01000001.1"/>
</dbReference>
<dbReference type="OrthoDB" id="113791at2"/>
<protein>
    <submittedName>
        <fullName evidence="3">Carboxypeptidase regulatory-like domain-containing protein</fullName>
    </submittedName>
</protein>
<reference evidence="3 4" key="1">
    <citation type="submission" date="2016-10" db="EMBL/GenBank/DDBJ databases">
        <authorList>
            <person name="de Groot N.N."/>
        </authorList>
    </citation>
    <scope>NUCLEOTIDE SEQUENCE [LARGE SCALE GENOMIC DNA]</scope>
    <source>
        <strain evidence="3 4">DSM 21001</strain>
    </source>
</reference>
<feature type="signal peptide" evidence="2">
    <location>
        <begin position="1"/>
        <end position="19"/>
    </location>
</feature>
<feature type="chain" id="PRO_5011596065" evidence="2">
    <location>
        <begin position="20"/>
        <end position="591"/>
    </location>
</feature>
<feature type="region of interest" description="Disordered" evidence="1">
    <location>
        <begin position="413"/>
        <end position="434"/>
    </location>
</feature>
<keyword evidence="4" id="KW-1185">Reference proteome</keyword>
<evidence type="ECO:0000256" key="2">
    <source>
        <dbReference type="SAM" id="SignalP"/>
    </source>
</evidence>
<dbReference type="GO" id="GO:0030246">
    <property type="term" value="F:carbohydrate binding"/>
    <property type="evidence" value="ECO:0007669"/>
    <property type="project" value="InterPro"/>
</dbReference>
<keyword evidence="2" id="KW-0732">Signal</keyword>
<accession>A0A1I6MKK7</accession>
<dbReference type="SUPFAM" id="SSF49452">
    <property type="entry name" value="Starch-binding domain-like"/>
    <property type="match status" value="2"/>
</dbReference>
<organism evidence="3 4">
    <name type="scientific">Granulicella pectinivorans</name>
    <dbReference type="NCBI Taxonomy" id="474950"/>
    <lineage>
        <taxon>Bacteria</taxon>
        <taxon>Pseudomonadati</taxon>
        <taxon>Acidobacteriota</taxon>
        <taxon>Terriglobia</taxon>
        <taxon>Terriglobales</taxon>
        <taxon>Acidobacteriaceae</taxon>
        <taxon>Granulicella</taxon>
    </lineage>
</organism>
<keyword evidence="3" id="KW-0378">Hydrolase</keyword>
<gene>
    <name evidence="3" type="ORF">SAMN05421771_2862</name>
</gene>
<name>A0A1I6MKK7_9BACT</name>
<dbReference type="Pfam" id="PF13620">
    <property type="entry name" value="CarboxypepD_reg"/>
    <property type="match status" value="1"/>
</dbReference>
<keyword evidence="3" id="KW-0645">Protease</keyword>
<proteinExistence type="predicted"/>
<dbReference type="STRING" id="474950.SAMN05421771_2862"/>
<dbReference type="GO" id="GO:0004180">
    <property type="term" value="F:carboxypeptidase activity"/>
    <property type="evidence" value="ECO:0007669"/>
    <property type="project" value="UniProtKB-KW"/>
</dbReference>
<dbReference type="InterPro" id="IPR013784">
    <property type="entry name" value="Carb-bd-like_fold"/>
</dbReference>
<evidence type="ECO:0000313" key="4">
    <source>
        <dbReference type="Proteomes" id="UP000199024"/>
    </source>
</evidence>
<evidence type="ECO:0000313" key="3">
    <source>
        <dbReference type="EMBL" id="SFS16171.1"/>
    </source>
</evidence>
<dbReference type="Proteomes" id="UP000199024">
    <property type="component" value="Unassembled WGS sequence"/>
</dbReference>
<dbReference type="Gene3D" id="2.60.40.1120">
    <property type="entry name" value="Carboxypeptidase-like, regulatory domain"/>
    <property type="match status" value="1"/>
</dbReference>
<sequence length="591" mass="62090">MKALLLIALLFGQFPFAQGQGTKVAVHFRITGTALNDRNGEPIPFCHMSASLIVAARPGQGFGQRPGEEGGGRFGRGQDAVEADADARGRFALEVPSEGKYRLSGSAKGFRVQFYEAHGAFSTAVVLTKAAPVHTVVFRASSDATISGEVTDEAGEAVRSAQVRLYLAADPTRTAEEARLQMRNVTQTDDRGHYELTGLQAGSYEVSVTGRPWYTTQSPPAQVVNGVVVPPLDPSLDVVYPVMWFPGTDDERSAEKIALKYGERRQVDFRLTAIPAAHVLLSVPVQTPAPGGDARVQGSYQVRPVIQRIGADGMVEGISMSMRGMGAGQTPQLDIGGLAPGTYRISEPAASINSPATFSVLHIGLAGSVSDTSMSVPEVPVVIRVDGDPTVTAGQVSLTDTTTGWTATRGRMMGVADSGVDPGGRGRRDGGGASDEVTIYAPAGSYEVTVAGRNSFLTGVTATGAQVTGRVVKIAEGSPHLTVHMAAGLASIDGTAMRQGKPSSGAMVLLVPATMGDPANLLFERRAQTATDGSFQMTNVMPGQYILLVIDHGWEVNWRDVGTLRPYLLQGEPLDLTASATVHPAVQAIAP</sequence>
<dbReference type="EMBL" id="FOZL01000001">
    <property type="protein sequence ID" value="SFS16171.1"/>
    <property type="molecule type" value="Genomic_DNA"/>
</dbReference>
<evidence type="ECO:0000256" key="1">
    <source>
        <dbReference type="SAM" id="MobiDB-lite"/>
    </source>
</evidence>
<keyword evidence="3" id="KW-0121">Carboxypeptidase</keyword>